<proteinExistence type="predicted"/>
<feature type="non-terminal residue" evidence="1">
    <location>
        <position position="1"/>
    </location>
</feature>
<organism evidence="1">
    <name type="scientific">Cassava frogskin virus</name>
    <dbReference type="NCBI Taxonomy" id="344905"/>
    <lineage>
        <taxon>Viruses</taxon>
        <taxon>Riboviria</taxon>
        <taxon>Orthornavirae</taxon>
        <taxon>Duplornaviricota</taxon>
        <taxon>Resentoviricetes</taxon>
        <taxon>Reovirales</taxon>
    </lineage>
</organism>
<protein>
    <submittedName>
        <fullName evidence="1">Putative major core capsid protein</fullName>
    </submittedName>
</protein>
<feature type="non-terminal residue" evidence="1">
    <location>
        <position position="77"/>
    </location>
</feature>
<evidence type="ECO:0000313" key="1">
    <source>
        <dbReference type="EMBL" id="ABA46927.1"/>
    </source>
</evidence>
<sequence>DDFAKVEVTGEFEFHAIELFAYNNPVSEIIPAFKLTKTEIVNVMKESAVKAFQSLSSDQGLIKPNEIEIVTGSSREM</sequence>
<dbReference type="EMBL" id="AH015300">
    <property type="protein sequence ID" value="ABA46927.1"/>
    <property type="molecule type" value="Genomic_RNA"/>
</dbReference>
<name>Q0R332_9REOV</name>
<reference evidence="1" key="1">
    <citation type="journal article" date="2008" name="J. Phytopathol.">
        <title>Identification of Three Strains of a Virus Associated with Cassava Plants Affected by Frogskin Disease.</title>
        <authorList>
            <person name="Calvert L.A."/>
            <person name="Cuervo M."/>
            <person name="Lozano I."/>
            <person name="Villarreal N."/>
            <person name="Arroyave J."/>
        </authorList>
    </citation>
    <scope>NUCLEOTIDE SEQUENCE</scope>
</reference>
<accession>Q0R332</accession>